<dbReference type="EMBL" id="MFDE01000005">
    <property type="protein sequence ID" value="OGE39116.1"/>
    <property type="molecule type" value="Genomic_DNA"/>
</dbReference>
<comment type="subcellular location">
    <subcellularLocation>
        <location evidence="8">Cytoplasm</location>
    </subcellularLocation>
</comment>
<comment type="caution">
    <text evidence="10">The sequence shown here is derived from an EMBL/GenBank/DDBJ whole genome shotgun (WGS) entry which is preliminary data.</text>
</comment>
<dbReference type="PROSITE" id="PS01016">
    <property type="entry name" value="GLYCOPROTEASE"/>
    <property type="match status" value="1"/>
</dbReference>
<keyword evidence="4 8" id="KW-0479">Metal-binding</keyword>
<dbReference type="InterPro" id="IPR017860">
    <property type="entry name" value="Peptidase_M22_CS"/>
</dbReference>
<feature type="binding site" evidence="8">
    <location>
        <position position="139"/>
    </location>
    <ligand>
        <name>Fe cation</name>
        <dbReference type="ChEBI" id="CHEBI:24875"/>
    </ligand>
</feature>
<evidence type="ECO:0000256" key="5">
    <source>
        <dbReference type="ARBA" id="ARBA00023004"/>
    </source>
</evidence>
<accession>A0A1F5KDU7</accession>
<dbReference type="NCBIfam" id="TIGR00329">
    <property type="entry name" value="gcp_kae1"/>
    <property type="match status" value="1"/>
</dbReference>
<reference evidence="10 11" key="1">
    <citation type="journal article" date="2016" name="Nat. Commun.">
        <title>Thousands of microbial genomes shed light on interconnected biogeochemical processes in an aquifer system.</title>
        <authorList>
            <person name="Anantharaman K."/>
            <person name="Brown C.T."/>
            <person name="Hug L.A."/>
            <person name="Sharon I."/>
            <person name="Castelle C.J."/>
            <person name="Probst A.J."/>
            <person name="Thomas B.C."/>
            <person name="Singh A."/>
            <person name="Wilkins M.J."/>
            <person name="Karaoz U."/>
            <person name="Brodie E.L."/>
            <person name="Williams K.H."/>
            <person name="Hubbard S.S."/>
            <person name="Banfield J.F."/>
        </authorList>
    </citation>
    <scope>NUCLEOTIDE SEQUENCE [LARGE SCALE GENOMIC DNA]</scope>
</reference>
<dbReference type="CDD" id="cd24133">
    <property type="entry name" value="ASKHA_NBD_TsaD_bac"/>
    <property type="match status" value="1"/>
</dbReference>
<dbReference type="InterPro" id="IPR017861">
    <property type="entry name" value="KAE1/TsaD"/>
</dbReference>
<dbReference type="InterPro" id="IPR000905">
    <property type="entry name" value="Gcp-like_dom"/>
</dbReference>
<comment type="similarity">
    <text evidence="8">Belongs to the KAE1 / TsaD family.</text>
</comment>
<evidence type="ECO:0000256" key="1">
    <source>
        <dbReference type="ARBA" id="ARBA00022490"/>
    </source>
</evidence>
<dbReference type="PANTHER" id="PTHR11735">
    <property type="entry name" value="TRNA N6-ADENOSINE THREONYLCARBAMOYLTRANSFERASE"/>
    <property type="match status" value="1"/>
</dbReference>
<keyword evidence="5 8" id="KW-0408">Iron</keyword>
<feature type="binding site" evidence="8">
    <location>
        <position position="336"/>
    </location>
    <ligand>
        <name>substrate</name>
    </ligand>
</feature>
<feature type="domain" description="Gcp-like" evidence="9">
    <location>
        <begin position="37"/>
        <end position="372"/>
    </location>
</feature>
<dbReference type="InterPro" id="IPR022450">
    <property type="entry name" value="TsaD"/>
</dbReference>
<keyword evidence="2 8" id="KW-0808">Transferase</keyword>
<keyword evidence="3 8" id="KW-0819">tRNA processing</keyword>
<evidence type="ECO:0000256" key="2">
    <source>
        <dbReference type="ARBA" id="ARBA00022679"/>
    </source>
</evidence>
<dbReference type="FunFam" id="3.30.420.40:FF:000040">
    <property type="entry name" value="tRNA N6-adenosine threonylcarbamoyltransferase"/>
    <property type="match status" value="1"/>
</dbReference>
<evidence type="ECO:0000259" key="9">
    <source>
        <dbReference type="Pfam" id="PF00814"/>
    </source>
</evidence>
<feature type="binding site" evidence="8">
    <location>
        <position position="227"/>
    </location>
    <ligand>
        <name>substrate</name>
    </ligand>
</feature>
<keyword evidence="6 8" id="KW-0012">Acyltransferase</keyword>
<feature type="binding site" evidence="8">
    <location>
        <position position="214"/>
    </location>
    <ligand>
        <name>substrate</name>
    </ligand>
</feature>
<feature type="binding site" evidence="8">
    <location>
        <begin position="181"/>
        <end position="185"/>
    </location>
    <ligand>
        <name>substrate</name>
    </ligand>
</feature>
<evidence type="ECO:0000256" key="8">
    <source>
        <dbReference type="HAMAP-Rule" id="MF_01445"/>
    </source>
</evidence>
<evidence type="ECO:0000256" key="7">
    <source>
        <dbReference type="ARBA" id="ARBA00048117"/>
    </source>
</evidence>
<organism evidence="10 11">
    <name type="scientific">Candidatus Daviesbacteria bacterium RIFCSPHIGHO2_12_FULL_37_11</name>
    <dbReference type="NCBI Taxonomy" id="1797777"/>
    <lineage>
        <taxon>Bacteria</taxon>
        <taxon>Candidatus Daviesiibacteriota</taxon>
    </lineage>
</organism>
<dbReference type="SUPFAM" id="SSF53067">
    <property type="entry name" value="Actin-like ATPase domain"/>
    <property type="match status" value="2"/>
</dbReference>
<dbReference type="EC" id="2.3.1.234" evidence="8"/>
<dbReference type="AlphaFoldDB" id="A0A1F5KDU7"/>
<dbReference type="PANTHER" id="PTHR11735:SF6">
    <property type="entry name" value="TRNA N6-ADENOSINE THREONYLCARBAMOYLTRANSFERASE, MITOCHONDRIAL"/>
    <property type="match status" value="1"/>
</dbReference>
<comment type="cofactor">
    <cofactor evidence="8">
        <name>Fe(2+)</name>
        <dbReference type="ChEBI" id="CHEBI:29033"/>
    </cofactor>
    <text evidence="8">Binds 1 Fe(2+) ion per subunit.</text>
</comment>
<feature type="binding site" evidence="8">
    <location>
        <position position="143"/>
    </location>
    <ligand>
        <name>Fe cation</name>
        <dbReference type="ChEBI" id="CHEBI:24875"/>
    </ligand>
</feature>
<name>A0A1F5KDU7_9BACT</name>
<dbReference type="Pfam" id="PF00814">
    <property type="entry name" value="TsaD"/>
    <property type="match status" value="1"/>
</dbReference>
<keyword evidence="1 8" id="KW-0963">Cytoplasm</keyword>
<dbReference type="Proteomes" id="UP000176527">
    <property type="component" value="Unassembled WGS sequence"/>
</dbReference>
<evidence type="ECO:0000313" key="11">
    <source>
        <dbReference type="Proteomes" id="UP000176527"/>
    </source>
</evidence>
<evidence type="ECO:0000256" key="6">
    <source>
        <dbReference type="ARBA" id="ARBA00023315"/>
    </source>
</evidence>
<dbReference type="GO" id="GO:0002949">
    <property type="term" value="P:tRNA threonylcarbamoyladenosine modification"/>
    <property type="evidence" value="ECO:0007669"/>
    <property type="project" value="UniProtKB-UniRule"/>
</dbReference>
<comment type="function">
    <text evidence="8">Required for the formation of a threonylcarbamoyl group on adenosine at position 37 (t(6)A37) in tRNAs that read codons beginning with adenine. Is involved in the transfer of the threonylcarbamoyl moiety of threonylcarbamoyl-AMP (TC-AMP) to the N6 group of A37, together with TsaE and TsaB. TsaD likely plays a direct catalytic role in this reaction.</text>
</comment>
<evidence type="ECO:0000313" key="10">
    <source>
        <dbReference type="EMBL" id="OGE39116.1"/>
    </source>
</evidence>
<gene>
    <name evidence="8" type="primary">tsaD</name>
    <name evidence="10" type="ORF">A3F00_00840</name>
</gene>
<feature type="binding site" evidence="8">
    <location>
        <position position="366"/>
    </location>
    <ligand>
        <name>Fe cation</name>
        <dbReference type="ChEBI" id="CHEBI:24875"/>
    </ligand>
</feature>
<dbReference type="PRINTS" id="PR00789">
    <property type="entry name" value="OSIALOPTASE"/>
</dbReference>
<sequence length="404" mass="43288">MYHTMIILGIETSCDETAAAVLEGSPSTSSGSTSRIQILSNVVASSASLQSKYGGIIPEQAAREQIKSIIPVIEEVLSQAFFKKRLPRPAIGGARNDGVGVDAVAVTYGPGLIGSLLVGVETAKTLARIWNKPLIPVNHLLGHFYANWITGYTPDVYAQVSPKSHIGSENEVPKFPCIGLLVSGGHTDLVLFTDHGKYEYLGGTRDDAAGECFDKCARLLGLPYPGGPEINKLAEKGKDTFRLPRPMINSNDLDFSFSGLKTAVANLLHTNSTPGVKSKLNPSRHTGSVPPSEVELRNLCASIETAIIDVLVVKTVKAAQKYNVEQIIIAGGVASNQKLVSDLEFRIKDLELRIKLHVPPPELCTDNGAMIAAAGFFLPPRKANKNSIKDPLTLQANPNLSLAY</sequence>
<evidence type="ECO:0000256" key="3">
    <source>
        <dbReference type="ARBA" id="ARBA00022694"/>
    </source>
</evidence>
<dbReference type="GO" id="GO:0005737">
    <property type="term" value="C:cytoplasm"/>
    <property type="evidence" value="ECO:0007669"/>
    <property type="project" value="UniProtKB-SubCell"/>
</dbReference>
<dbReference type="GO" id="GO:0005506">
    <property type="term" value="F:iron ion binding"/>
    <property type="evidence" value="ECO:0007669"/>
    <property type="project" value="UniProtKB-UniRule"/>
</dbReference>
<comment type="catalytic activity">
    <reaction evidence="7 8">
        <text>L-threonylcarbamoyladenylate + adenosine(37) in tRNA = N(6)-L-threonylcarbamoyladenosine(37) in tRNA + AMP + H(+)</text>
        <dbReference type="Rhea" id="RHEA:37059"/>
        <dbReference type="Rhea" id="RHEA-COMP:10162"/>
        <dbReference type="Rhea" id="RHEA-COMP:10163"/>
        <dbReference type="ChEBI" id="CHEBI:15378"/>
        <dbReference type="ChEBI" id="CHEBI:73682"/>
        <dbReference type="ChEBI" id="CHEBI:74411"/>
        <dbReference type="ChEBI" id="CHEBI:74418"/>
        <dbReference type="ChEBI" id="CHEBI:456215"/>
        <dbReference type="EC" id="2.3.1.234"/>
    </reaction>
</comment>
<dbReference type="HAMAP" id="MF_01445">
    <property type="entry name" value="TsaD"/>
    <property type="match status" value="1"/>
</dbReference>
<protein>
    <recommendedName>
        <fullName evidence="8">tRNA N6-adenosine threonylcarbamoyltransferase</fullName>
        <ecNumber evidence="8">2.3.1.234</ecNumber>
    </recommendedName>
    <alternativeName>
        <fullName evidence="8">N6-L-threonylcarbamoyladenine synthase</fullName>
        <shortName evidence="8">t(6)A synthase</shortName>
    </alternativeName>
    <alternativeName>
        <fullName evidence="8">t(6)A37 threonylcarbamoyladenosine biosynthesis protein TsaD</fullName>
    </alternativeName>
    <alternativeName>
        <fullName evidence="8">tRNA threonylcarbamoyladenosine biosynthesis protein TsaD</fullName>
    </alternativeName>
</protein>
<dbReference type="InterPro" id="IPR043129">
    <property type="entry name" value="ATPase_NBD"/>
</dbReference>
<dbReference type="GO" id="GO:0061711">
    <property type="term" value="F:tRNA N(6)-L-threonylcarbamoyladenine synthase activity"/>
    <property type="evidence" value="ECO:0007669"/>
    <property type="project" value="UniProtKB-EC"/>
</dbReference>
<proteinExistence type="inferred from homology"/>
<dbReference type="Gene3D" id="3.30.420.40">
    <property type="match status" value="2"/>
</dbReference>
<comment type="caution">
    <text evidence="8">Lacks conserved residue(s) required for the propagation of feature annotation.</text>
</comment>
<evidence type="ECO:0000256" key="4">
    <source>
        <dbReference type="ARBA" id="ARBA00022723"/>
    </source>
</evidence>
<dbReference type="NCBIfam" id="TIGR03723">
    <property type="entry name" value="T6A_TsaD_YgjD"/>
    <property type="match status" value="1"/>
</dbReference>